<comment type="similarity">
    <text evidence="2">Belongs to the TMEM19 family.</text>
</comment>
<comment type="subcellular location">
    <subcellularLocation>
        <location evidence="1">Membrane</location>
        <topology evidence="1">Multi-pass membrane protein</topology>
    </subcellularLocation>
</comment>
<evidence type="ECO:0000256" key="5">
    <source>
        <dbReference type="ARBA" id="ARBA00023136"/>
    </source>
</evidence>
<dbReference type="Proteomes" id="UP000256970">
    <property type="component" value="Unassembled WGS sequence"/>
</dbReference>
<feature type="signal peptide" evidence="7">
    <location>
        <begin position="1"/>
        <end position="17"/>
    </location>
</feature>
<keyword evidence="5 6" id="KW-0472">Membrane</keyword>
<gene>
    <name evidence="8" type="ORF">BQ4739_LOCUS3066</name>
</gene>
<dbReference type="STRING" id="3088.A0A383VCW5"/>
<feature type="transmembrane region" description="Helical" evidence="6">
    <location>
        <begin position="157"/>
        <end position="178"/>
    </location>
</feature>
<dbReference type="PANTHER" id="PTHR13353">
    <property type="entry name" value="TRANSMEMBRANE PROTEIN 19"/>
    <property type="match status" value="1"/>
</dbReference>
<evidence type="ECO:0000256" key="7">
    <source>
        <dbReference type="SAM" id="SignalP"/>
    </source>
</evidence>
<feature type="transmembrane region" description="Helical" evidence="6">
    <location>
        <begin position="243"/>
        <end position="265"/>
    </location>
</feature>
<evidence type="ECO:0000256" key="2">
    <source>
        <dbReference type="ARBA" id="ARBA00009012"/>
    </source>
</evidence>
<reference evidence="8 9" key="1">
    <citation type="submission" date="2016-10" db="EMBL/GenBank/DDBJ databases">
        <authorList>
            <person name="Cai Z."/>
        </authorList>
    </citation>
    <scope>NUCLEOTIDE SEQUENCE [LARGE SCALE GENOMIC DNA]</scope>
</reference>
<evidence type="ECO:0000256" key="3">
    <source>
        <dbReference type="ARBA" id="ARBA00022692"/>
    </source>
</evidence>
<evidence type="ECO:0000256" key="4">
    <source>
        <dbReference type="ARBA" id="ARBA00022989"/>
    </source>
</evidence>
<evidence type="ECO:0000313" key="9">
    <source>
        <dbReference type="Proteomes" id="UP000256970"/>
    </source>
</evidence>
<evidence type="ECO:0000313" key="8">
    <source>
        <dbReference type="EMBL" id="SZX62484.1"/>
    </source>
</evidence>
<dbReference type="PANTHER" id="PTHR13353:SF5">
    <property type="entry name" value="TRANSMEMBRANE PROTEIN 19"/>
    <property type="match status" value="1"/>
</dbReference>
<evidence type="ECO:0008006" key="10">
    <source>
        <dbReference type="Google" id="ProtNLM"/>
    </source>
</evidence>
<keyword evidence="4 6" id="KW-1133">Transmembrane helix</keyword>
<dbReference type="EMBL" id="FNXT01000232">
    <property type="protein sequence ID" value="SZX62484.1"/>
    <property type="molecule type" value="Genomic_DNA"/>
</dbReference>
<keyword evidence="9" id="KW-1185">Reference proteome</keyword>
<dbReference type="Pfam" id="PF01940">
    <property type="entry name" value="DUF92"/>
    <property type="match status" value="1"/>
</dbReference>
<organism evidence="8 9">
    <name type="scientific">Tetradesmus obliquus</name>
    <name type="common">Green alga</name>
    <name type="synonym">Acutodesmus obliquus</name>
    <dbReference type="NCBI Taxonomy" id="3088"/>
    <lineage>
        <taxon>Eukaryota</taxon>
        <taxon>Viridiplantae</taxon>
        <taxon>Chlorophyta</taxon>
        <taxon>core chlorophytes</taxon>
        <taxon>Chlorophyceae</taxon>
        <taxon>CS clade</taxon>
        <taxon>Sphaeropleales</taxon>
        <taxon>Scenedesmaceae</taxon>
        <taxon>Tetradesmus</taxon>
    </lineage>
</organism>
<dbReference type="AlphaFoldDB" id="A0A383VCW5"/>
<name>A0A383VCW5_TETOB</name>
<keyword evidence="3 6" id="KW-0812">Transmembrane</keyword>
<accession>A0A383VCW5</accession>
<evidence type="ECO:0000256" key="6">
    <source>
        <dbReference type="SAM" id="Phobius"/>
    </source>
</evidence>
<sequence>MLLAAVGAALLVRVMKALQLGTAGLVDQATSRKLVHIISGLAFVLTWPLYSAAPSAALLAAAVPAANAARLIATGCGWMSDAQLISSVSRSGSSSELLRGPLAYVLVLLAATTLTWRQHPAGLVAVAMMCGGDGLADIGGRRWGGSCALPWNAGKSWAGSAAMLLGGLAASLGALSYFMHFGYLPQLQALGTAELLQRLAAISLACTAVESLPSHWLDDNITVSVTAATLSTLLLPGRWADSAAYLPPVWHAACAVLLKIVQALFAAQPGLVVGAAANTAVFAAGLPVLQKGLSGQGIAHAWLLGSAVFGVFGAGSYALMCIYFITGTLVTRAKLQQKQKEGIAEARAGRRGAGSVWGSGAAAVGCAALAVLTGQHALWQVGYVASLASKLADTVSSEIGKAYGTATFLVTSLKQVPRGTEGAVSVEGSLAGFMAAAGFSLCAALALQEPFAGAALLTTSAAVAANLLESYLGAALQGRYAWMTNDVVNVIQTCAAAACAVAGRQLIVAAA</sequence>
<keyword evidence="7" id="KW-0732">Signal</keyword>
<feature type="chain" id="PRO_5016690076" description="Dolichol kinase" evidence="7">
    <location>
        <begin position="18"/>
        <end position="511"/>
    </location>
</feature>
<feature type="transmembrane region" description="Helical" evidence="6">
    <location>
        <begin position="301"/>
        <end position="325"/>
    </location>
</feature>
<evidence type="ECO:0000256" key="1">
    <source>
        <dbReference type="ARBA" id="ARBA00004141"/>
    </source>
</evidence>
<dbReference type="InterPro" id="IPR002794">
    <property type="entry name" value="DUF92_TMEM19"/>
</dbReference>
<feature type="transmembrane region" description="Helical" evidence="6">
    <location>
        <begin position="271"/>
        <end position="289"/>
    </location>
</feature>
<proteinExistence type="inferred from homology"/>
<protein>
    <recommendedName>
        <fullName evidence="10">Dolichol kinase</fullName>
    </recommendedName>
</protein>
<dbReference type="GO" id="GO:0009706">
    <property type="term" value="C:chloroplast inner membrane"/>
    <property type="evidence" value="ECO:0007669"/>
    <property type="project" value="TreeGrafter"/>
</dbReference>